<evidence type="ECO:0000256" key="5">
    <source>
        <dbReference type="ARBA" id="ARBA00022777"/>
    </source>
</evidence>
<feature type="region of interest" description="Disordered" evidence="9">
    <location>
        <begin position="433"/>
        <end position="497"/>
    </location>
</feature>
<feature type="region of interest" description="Disordered" evidence="9">
    <location>
        <begin position="370"/>
        <end position="399"/>
    </location>
</feature>
<keyword evidence="10" id="KW-1133">Transmembrane helix</keyword>
<keyword evidence="3" id="KW-0808">Transferase</keyword>
<evidence type="ECO:0000256" key="4">
    <source>
        <dbReference type="ARBA" id="ARBA00022741"/>
    </source>
</evidence>
<dbReference type="PANTHER" id="PTHR43289:SF6">
    <property type="entry name" value="SERINE_THREONINE-PROTEIN KINASE NEKL-3"/>
    <property type="match status" value="1"/>
</dbReference>
<dbReference type="STRING" id="446470.Snas_6472"/>
<evidence type="ECO:0000256" key="9">
    <source>
        <dbReference type="SAM" id="MobiDB-lite"/>
    </source>
</evidence>
<keyword evidence="6" id="KW-0067">ATP-binding</keyword>
<keyword evidence="4" id="KW-0547">Nucleotide-binding</keyword>
<organism evidence="12 13">
    <name type="scientific">Stackebrandtia nassauensis (strain DSM 44728 / CIP 108903 / NRRL B-16338 / NBRC 102104 / LLR-40K-21)</name>
    <dbReference type="NCBI Taxonomy" id="446470"/>
    <lineage>
        <taxon>Bacteria</taxon>
        <taxon>Bacillati</taxon>
        <taxon>Actinomycetota</taxon>
        <taxon>Actinomycetes</taxon>
        <taxon>Glycomycetales</taxon>
        <taxon>Glycomycetaceae</taxon>
        <taxon>Stackebrandtia</taxon>
    </lineage>
</organism>
<dbReference type="HOGENOM" id="CLU_000288_63_44_11"/>
<feature type="region of interest" description="Disordered" evidence="9">
    <location>
        <begin position="277"/>
        <end position="338"/>
    </location>
</feature>
<dbReference type="Pfam" id="PF00069">
    <property type="entry name" value="Pkinase"/>
    <property type="match status" value="1"/>
</dbReference>
<dbReference type="KEGG" id="sna:Snas_6472"/>
<dbReference type="InterPro" id="IPR011009">
    <property type="entry name" value="Kinase-like_dom_sf"/>
</dbReference>
<keyword evidence="13" id="KW-1185">Reference proteome</keyword>
<dbReference type="eggNOG" id="COG0515">
    <property type="taxonomic scope" value="Bacteria"/>
</dbReference>
<feature type="compositionally biased region" description="Low complexity" evidence="9">
    <location>
        <begin position="277"/>
        <end position="295"/>
    </location>
</feature>
<feature type="compositionally biased region" description="Basic and acidic residues" evidence="9">
    <location>
        <begin position="378"/>
        <end position="391"/>
    </location>
</feature>
<dbReference type="OrthoDB" id="9762169at2"/>
<feature type="compositionally biased region" description="Gly residues" evidence="9">
    <location>
        <begin position="471"/>
        <end position="483"/>
    </location>
</feature>
<evidence type="ECO:0000256" key="6">
    <source>
        <dbReference type="ARBA" id="ARBA00022840"/>
    </source>
</evidence>
<comment type="catalytic activity">
    <reaction evidence="8">
        <text>L-seryl-[protein] + ATP = O-phospho-L-seryl-[protein] + ADP + H(+)</text>
        <dbReference type="Rhea" id="RHEA:17989"/>
        <dbReference type="Rhea" id="RHEA-COMP:9863"/>
        <dbReference type="Rhea" id="RHEA-COMP:11604"/>
        <dbReference type="ChEBI" id="CHEBI:15378"/>
        <dbReference type="ChEBI" id="CHEBI:29999"/>
        <dbReference type="ChEBI" id="CHEBI:30616"/>
        <dbReference type="ChEBI" id="CHEBI:83421"/>
        <dbReference type="ChEBI" id="CHEBI:456216"/>
        <dbReference type="EC" id="2.7.11.1"/>
    </reaction>
</comment>
<feature type="transmembrane region" description="Helical" evidence="10">
    <location>
        <begin position="345"/>
        <end position="367"/>
    </location>
</feature>
<dbReference type="PANTHER" id="PTHR43289">
    <property type="entry name" value="MITOGEN-ACTIVATED PROTEIN KINASE KINASE KINASE 20-RELATED"/>
    <property type="match status" value="1"/>
</dbReference>
<dbReference type="InterPro" id="IPR000719">
    <property type="entry name" value="Prot_kinase_dom"/>
</dbReference>
<dbReference type="PROSITE" id="PS00108">
    <property type="entry name" value="PROTEIN_KINASE_ST"/>
    <property type="match status" value="1"/>
</dbReference>
<keyword evidence="2 12" id="KW-0723">Serine/threonine-protein kinase</keyword>
<proteinExistence type="predicted"/>
<dbReference type="FunFam" id="1.10.510.10:FF:000021">
    <property type="entry name" value="Serine/threonine protein kinase"/>
    <property type="match status" value="1"/>
</dbReference>
<dbReference type="Gene3D" id="3.30.200.20">
    <property type="entry name" value="Phosphorylase Kinase, domain 1"/>
    <property type="match status" value="1"/>
</dbReference>
<dbReference type="SMART" id="SM00220">
    <property type="entry name" value="S_TKc"/>
    <property type="match status" value="1"/>
</dbReference>
<comment type="catalytic activity">
    <reaction evidence="7">
        <text>L-threonyl-[protein] + ATP = O-phospho-L-threonyl-[protein] + ADP + H(+)</text>
        <dbReference type="Rhea" id="RHEA:46608"/>
        <dbReference type="Rhea" id="RHEA-COMP:11060"/>
        <dbReference type="Rhea" id="RHEA-COMP:11605"/>
        <dbReference type="ChEBI" id="CHEBI:15378"/>
        <dbReference type="ChEBI" id="CHEBI:30013"/>
        <dbReference type="ChEBI" id="CHEBI:30616"/>
        <dbReference type="ChEBI" id="CHEBI:61977"/>
        <dbReference type="ChEBI" id="CHEBI:456216"/>
        <dbReference type="EC" id="2.7.11.1"/>
    </reaction>
</comment>
<dbReference type="GO" id="GO:0004674">
    <property type="term" value="F:protein serine/threonine kinase activity"/>
    <property type="evidence" value="ECO:0007669"/>
    <property type="project" value="UniProtKB-KW"/>
</dbReference>
<evidence type="ECO:0000313" key="13">
    <source>
        <dbReference type="Proteomes" id="UP000000844"/>
    </source>
</evidence>
<gene>
    <name evidence="12" type="ordered locus">Snas_6472</name>
</gene>
<dbReference type="AlphaFoldDB" id="D3Q5M7"/>
<evidence type="ECO:0000256" key="1">
    <source>
        <dbReference type="ARBA" id="ARBA00012513"/>
    </source>
</evidence>
<dbReference type="EC" id="2.7.11.1" evidence="1"/>
<dbReference type="GO" id="GO:0045717">
    <property type="term" value="P:negative regulation of fatty acid biosynthetic process"/>
    <property type="evidence" value="ECO:0007669"/>
    <property type="project" value="UniProtKB-ARBA"/>
</dbReference>
<dbReference type="FunFam" id="3.30.200.20:FF:000035">
    <property type="entry name" value="Serine/threonine protein kinase Stk1"/>
    <property type="match status" value="1"/>
</dbReference>
<dbReference type="RefSeq" id="WP_013021658.1">
    <property type="nucleotide sequence ID" value="NC_013947.1"/>
</dbReference>
<dbReference type="CDD" id="cd14014">
    <property type="entry name" value="STKc_PknB_like"/>
    <property type="match status" value="1"/>
</dbReference>
<evidence type="ECO:0000256" key="3">
    <source>
        <dbReference type="ARBA" id="ARBA00022679"/>
    </source>
</evidence>
<dbReference type="SUPFAM" id="SSF56112">
    <property type="entry name" value="Protein kinase-like (PK-like)"/>
    <property type="match status" value="1"/>
</dbReference>
<dbReference type="PROSITE" id="PS50011">
    <property type="entry name" value="PROTEIN_KINASE_DOM"/>
    <property type="match status" value="1"/>
</dbReference>
<sequence length="497" mass="51574">MMTPGMKLGGRYRLDERIATGGMGDVWRATDEVLGREVAAKVLLPSLLNEPGFIERFRGEARVVATLTHPNIVRVYDYGESPLQGGGQVAYLVMEFVSGESLTARLQREGRLSAEQALPIVAQAAEALDAAHQAGVVHRDVKPGNLLLQPNGTVMLTDFGIARSALTGGLTQAGSVLGTAAYISPEQASGNPVTGQSDVYSLGIVAYQCLAGRRPFDSDNPVELAMRHMNDEPPPLPDDVPETARAFVASALAKDPAQRFATGEAMAQAARVAVGLAPGSPVTPTSPAPAVTDTSMTVPAPAQQPMAPRGSATPPPGRGLDVDPTSLNPEVSPHTPAPAQRRNKMLLMVAGATLLVVVLVATVWAIAAGTGGEDQAGDDGKDKTSESKQSDGEEDDGKIEIKTEDYLNKPPQQVKAALEKLGFEKVTVDGIGLYTSDITPDGKQDPTTPIKVSASRTRVEGGDNGSQTPGDTGGPSQSGGGTGPSKSCKPPGLGCKP</sequence>
<evidence type="ECO:0000256" key="7">
    <source>
        <dbReference type="ARBA" id="ARBA00047899"/>
    </source>
</evidence>
<accession>D3Q5M7</accession>
<protein>
    <recommendedName>
        <fullName evidence="1">non-specific serine/threonine protein kinase</fullName>
        <ecNumber evidence="1">2.7.11.1</ecNumber>
    </recommendedName>
</protein>
<evidence type="ECO:0000256" key="2">
    <source>
        <dbReference type="ARBA" id="ARBA00022527"/>
    </source>
</evidence>
<evidence type="ECO:0000256" key="8">
    <source>
        <dbReference type="ARBA" id="ARBA00048679"/>
    </source>
</evidence>
<dbReference type="Gene3D" id="1.10.510.10">
    <property type="entry name" value="Transferase(Phosphotransferase) domain 1"/>
    <property type="match status" value="1"/>
</dbReference>
<keyword evidence="5 12" id="KW-0418">Kinase</keyword>
<keyword evidence="10" id="KW-0472">Membrane</keyword>
<evidence type="ECO:0000259" key="11">
    <source>
        <dbReference type="PROSITE" id="PS50011"/>
    </source>
</evidence>
<dbReference type="GO" id="GO:0005524">
    <property type="term" value="F:ATP binding"/>
    <property type="evidence" value="ECO:0007669"/>
    <property type="project" value="UniProtKB-KW"/>
</dbReference>
<dbReference type="Proteomes" id="UP000000844">
    <property type="component" value="Chromosome"/>
</dbReference>
<evidence type="ECO:0000313" key="12">
    <source>
        <dbReference type="EMBL" id="ADD46087.1"/>
    </source>
</evidence>
<reference evidence="12 13" key="1">
    <citation type="journal article" date="2009" name="Stand. Genomic Sci.">
        <title>Complete genome sequence of Stackebrandtia nassauensis type strain (LLR-40K-21).</title>
        <authorList>
            <person name="Munk C."/>
            <person name="Lapidus A."/>
            <person name="Copeland A."/>
            <person name="Jando M."/>
            <person name="Mayilraj S."/>
            <person name="Glavina Del Rio T."/>
            <person name="Nolan M."/>
            <person name="Chen F."/>
            <person name="Lucas S."/>
            <person name="Tice H."/>
            <person name="Cheng J.F."/>
            <person name="Han C."/>
            <person name="Detter J.C."/>
            <person name="Bruce D."/>
            <person name="Goodwin L."/>
            <person name="Chain P."/>
            <person name="Pitluck S."/>
            <person name="Goker M."/>
            <person name="Ovchinikova G."/>
            <person name="Pati A."/>
            <person name="Ivanova N."/>
            <person name="Mavromatis K."/>
            <person name="Chen A."/>
            <person name="Palaniappan K."/>
            <person name="Land M."/>
            <person name="Hauser L."/>
            <person name="Chang Y.J."/>
            <person name="Jeffries C.D."/>
            <person name="Bristow J."/>
            <person name="Eisen J.A."/>
            <person name="Markowitz V."/>
            <person name="Hugenholtz P."/>
            <person name="Kyrpides N.C."/>
            <person name="Klenk H.P."/>
        </authorList>
    </citation>
    <scope>NUCLEOTIDE SEQUENCE [LARGE SCALE GENOMIC DNA]</scope>
    <source>
        <strain evidence="13">DSM 44728 / CIP 108903 / NRRL B-16338 / NBRC 102104 / LLR-40K-21</strain>
    </source>
</reference>
<keyword evidence="10" id="KW-0812">Transmembrane</keyword>
<feature type="domain" description="Protein kinase" evidence="11">
    <location>
        <begin position="12"/>
        <end position="272"/>
    </location>
</feature>
<dbReference type="EMBL" id="CP001778">
    <property type="protein sequence ID" value="ADD46087.1"/>
    <property type="molecule type" value="Genomic_DNA"/>
</dbReference>
<evidence type="ECO:0000256" key="10">
    <source>
        <dbReference type="SAM" id="Phobius"/>
    </source>
</evidence>
<dbReference type="InterPro" id="IPR008271">
    <property type="entry name" value="Ser/Thr_kinase_AS"/>
</dbReference>
<name>D3Q5M7_STANL</name>